<comment type="caution">
    <text evidence="1">The sequence shown here is derived from an EMBL/GenBank/DDBJ whole genome shotgun (WGS) entry which is preliminary data.</text>
</comment>
<dbReference type="EMBL" id="BDRX01000012">
    <property type="protein sequence ID" value="GBF89717.1"/>
    <property type="molecule type" value="Genomic_DNA"/>
</dbReference>
<evidence type="ECO:0000313" key="1">
    <source>
        <dbReference type="EMBL" id="GBF89717.1"/>
    </source>
</evidence>
<name>A0A2V0NXR6_9CHLO</name>
<organism evidence="1 2">
    <name type="scientific">Raphidocelis subcapitata</name>
    <dbReference type="NCBI Taxonomy" id="307507"/>
    <lineage>
        <taxon>Eukaryota</taxon>
        <taxon>Viridiplantae</taxon>
        <taxon>Chlorophyta</taxon>
        <taxon>core chlorophytes</taxon>
        <taxon>Chlorophyceae</taxon>
        <taxon>CS clade</taxon>
        <taxon>Sphaeropleales</taxon>
        <taxon>Selenastraceae</taxon>
        <taxon>Raphidocelis</taxon>
    </lineage>
</organism>
<reference evidence="1 2" key="1">
    <citation type="journal article" date="2018" name="Sci. Rep.">
        <title>Raphidocelis subcapitata (=Pseudokirchneriella subcapitata) provides an insight into genome evolution and environmental adaptations in the Sphaeropleales.</title>
        <authorList>
            <person name="Suzuki S."/>
            <person name="Yamaguchi H."/>
            <person name="Nakajima N."/>
            <person name="Kawachi M."/>
        </authorList>
    </citation>
    <scope>NUCLEOTIDE SEQUENCE [LARGE SCALE GENOMIC DNA]</scope>
    <source>
        <strain evidence="1 2">NIES-35</strain>
    </source>
</reference>
<keyword evidence="2" id="KW-1185">Reference proteome</keyword>
<sequence length="135" mass="14244">MATLLAIFHRSTGVPPRQTRLDASRAAAMANRSFLLSLLLVLLAVSSASASGRMLRGIGKGFPAAGAAYYQPTYAATYAQPAYYAQPTYYAQPMYTQPVYYQSAPVYSSGIAYGGYAQPVYGGYAGGGKGGLFGR</sequence>
<protein>
    <submittedName>
        <fullName evidence="1">Uncharacterized protein</fullName>
    </submittedName>
</protein>
<evidence type="ECO:0000313" key="2">
    <source>
        <dbReference type="Proteomes" id="UP000247498"/>
    </source>
</evidence>
<proteinExistence type="predicted"/>
<dbReference type="AlphaFoldDB" id="A0A2V0NXR6"/>
<dbReference type="Proteomes" id="UP000247498">
    <property type="component" value="Unassembled WGS sequence"/>
</dbReference>
<accession>A0A2V0NXR6</accession>
<gene>
    <name evidence="1" type="ORF">Rsub_02887</name>
</gene>
<dbReference type="InParanoid" id="A0A2V0NXR6"/>